<name>A0ACC0BV51_CATRO</name>
<accession>A0ACC0BV51</accession>
<comment type="caution">
    <text evidence="1">The sequence shown here is derived from an EMBL/GenBank/DDBJ whole genome shotgun (WGS) entry which is preliminary data.</text>
</comment>
<protein>
    <submittedName>
        <fullName evidence="1">Uncharacterized protein</fullName>
    </submittedName>
</protein>
<sequence length="152" mass="17374">MSTQGYHDMLSHNPYPIHEGRFQGRPQARGGRRGGQGKRGYYRPYEEVPIHEAWHANNLFDDFGEDPNDNGIVAYMEEVLKNKFEGFGDQGEASKLLSICSISKDHSMKQLEEENWLSVGEGYPTGDNNLTPTITGRLLDKKVEKFMPYHLR</sequence>
<reference evidence="2" key="1">
    <citation type="journal article" date="2023" name="Nat. Plants">
        <title>Single-cell RNA sequencing provides a high-resolution roadmap for understanding the multicellular compartmentation of specialized metabolism.</title>
        <authorList>
            <person name="Sun S."/>
            <person name="Shen X."/>
            <person name="Li Y."/>
            <person name="Li Y."/>
            <person name="Wang S."/>
            <person name="Li R."/>
            <person name="Zhang H."/>
            <person name="Shen G."/>
            <person name="Guo B."/>
            <person name="Wei J."/>
            <person name="Xu J."/>
            <person name="St-Pierre B."/>
            <person name="Chen S."/>
            <person name="Sun C."/>
        </authorList>
    </citation>
    <scope>NUCLEOTIDE SEQUENCE [LARGE SCALE GENOMIC DNA]</scope>
</reference>
<keyword evidence="2" id="KW-1185">Reference proteome</keyword>
<evidence type="ECO:0000313" key="1">
    <source>
        <dbReference type="EMBL" id="KAI5676467.1"/>
    </source>
</evidence>
<proteinExistence type="predicted"/>
<gene>
    <name evidence="1" type="ORF">M9H77_07417</name>
</gene>
<dbReference type="Proteomes" id="UP001060085">
    <property type="component" value="Linkage Group LG02"/>
</dbReference>
<dbReference type="EMBL" id="CM044702">
    <property type="protein sequence ID" value="KAI5676467.1"/>
    <property type="molecule type" value="Genomic_DNA"/>
</dbReference>
<evidence type="ECO:0000313" key="2">
    <source>
        <dbReference type="Proteomes" id="UP001060085"/>
    </source>
</evidence>
<organism evidence="1 2">
    <name type="scientific">Catharanthus roseus</name>
    <name type="common">Madagascar periwinkle</name>
    <name type="synonym">Vinca rosea</name>
    <dbReference type="NCBI Taxonomy" id="4058"/>
    <lineage>
        <taxon>Eukaryota</taxon>
        <taxon>Viridiplantae</taxon>
        <taxon>Streptophyta</taxon>
        <taxon>Embryophyta</taxon>
        <taxon>Tracheophyta</taxon>
        <taxon>Spermatophyta</taxon>
        <taxon>Magnoliopsida</taxon>
        <taxon>eudicotyledons</taxon>
        <taxon>Gunneridae</taxon>
        <taxon>Pentapetalae</taxon>
        <taxon>asterids</taxon>
        <taxon>lamiids</taxon>
        <taxon>Gentianales</taxon>
        <taxon>Apocynaceae</taxon>
        <taxon>Rauvolfioideae</taxon>
        <taxon>Vinceae</taxon>
        <taxon>Catharanthinae</taxon>
        <taxon>Catharanthus</taxon>
    </lineage>
</organism>